<dbReference type="Gene3D" id="3.20.20.10">
    <property type="entry name" value="Alanine racemase"/>
    <property type="match status" value="1"/>
</dbReference>
<gene>
    <name evidence="4" type="ORF">P3G67_26290</name>
</gene>
<evidence type="ECO:0000313" key="4">
    <source>
        <dbReference type="EMBL" id="MDF3292674.1"/>
    </source>
</evidence>
<feature type="domain" description="Orn/DAP/Arg decarboxylase 2 N-terminal" evidence="3">
    <location>
        <begin position="38"/>
        <end position="285"/>
    </location>
</feature>
<proteinExistence type="predicted"/>
<comment type="caution">
    <text evidence="4">The sequence shown here is derived from an EMBL/GenBank/DDBJ whole genome shotgun (WGS) entry which is preliminary data.</text>
</comment>
<accession>A0ABT5ZT29</accession>
<evidence type="ECO:0000313" key="5">
    <source>
        <dbReference type="Proteomes" id="UP001216579"/>
    </source>
</evidence>
<sequence length="428" mass="45642">MSTTLGTADGFQLPSLPASELAQQYGTPLFVYEADVLTAQYQGLRSRLDDSVEIFYSLKANPNVAVCQLLYRLGAGAEVSSLAELAIAQRAGVAADRTIFLGPGKSEAELSACARGEVGLLIAESLAELDHYDELVAAAGRNAHVLLRVNPEFSVKGAGLTMGGKPRQFGIDEAELLACGPVAGRWPHLRVVGIQAYMGTRILTESVVAANTERILALSERITERLGCPLDVVDIGGGLGVAYFDGERDLDPTVLTDEVNAIVRAFHARHPDTRVLMELGRYLTATAGTYIVTVRYVKESFGEPFAIADGGTNHHMAAVGTGSFARRNFPVALLNRAAPLDNRPWNVSGPLCTPNDLLVKKAALPRLRPGDLVGIARSGAYGPSASPGLFLSHGFPAEVMVLDGTPHLVRLRDGVDDLVSKQLTIEDF</sequence>
<dbReference type="PROSITE" id="PS00879">
    <property type="entry name" value="ODR_DC_2_2"/>
    <property type="match status" value="1"/>
</dbReference>
<dbReference type="RefSeq" id="WP_276095761.1">
    <property type="nucleotide sequence ID" value="NZ_JARJBC010000019.1"/>
</dbReference>
<dbReference type="InterPro" id="IPR000183">
    <property type="entry name" value="Orn/DAP/Arg_de-COase"/>
</dbReference>
<dbReference type="InterPro" id="IPR022657">
    <property type="entry name" value="De-COase2_CS"/>
</dbReference>
<dbReference type="Proteomes" id="UP001216579">
    <property type="component" value="Unassembled WGS sequence"/>
</dbReference>
<dbReference type="SUPFAM" id="SSF50621">
    <property type="entry name" value="Alanine racemase C-terminal domain-like"/>
    <property type="match status" value="1"/>
</dbReference>
<dbReference type="PANTHER" id="PTHR43727:SF2">
    <property type="entry name" value="GROUP IV DECARBOXYLASE"/>
    <property type="match status" value="1"/>
</dbReference>
<dbReference type="Pfam" id="PF02784">
    <property type="entry name" value="Orn_Arg_deC_N"/>
    <property type="match status" value="1"/>
</dbReference>
<keyword evidence="2" id="KW-0663">Pyridoxal phosphate</keyword>
<evidence type="ECO:0000256" key="1">
    <source>
        <dbReference type="ARBA" id="ARBA00001933"/>
    </source>
</evidence>
<protein>
    <submittedName>
        <fullName evidence="4">Type III PLP-dependent enzyme</fullName>
    </submittedName>
</protein>
<dbReference type="PRINTS" id="PR01179">
    <property type="entry name" value="ODADCRBXLASE"/>
</dbReference>
<dbReference type="InterPro" id="IPR022644">
    <property type="entry name" value="De-COase2_N"/>
</dbReference>
<name>A0ABT5ZT29_9ACTN</name>
<dbReference type="Gene3D" id="2.40.37.10">
    <property type="entry name" value="Lyase, Ornithine Decarboxylase, Chain A, domain 1"/>
    <property type="match status" value="1"/>
</dbReference>
<dbReference type="InterPro" id="IPR009006">
    <property type="entry name" value="Ala_racemase/Decarboxylase_C"/>
</dbReference>
<dbReference type="SUPFAM" id="SSF51419">
    <property type="entry name" value="PLP-binding barrel"/>
    <property type="match status" value="1"/>
</dbReference>
<dbReference type="EMBL" id="JARJBC010000019">
    <property type="protein sequence ID" value="MDF3292674.1"/>
    <property type="molecule type" value="Genomic_DNA"/>
</dbReference>
<dbReference type="CDD" id="cd06839">
    <property type="entry name" value="PLPDE_III_Btrk_like"/>
    <property type="match status" value="1"/>
</dbReference>
<organism evidence="4 5">
    <name type="scientific">Streptomyces silvisoli</name>
    <dbReference type="NCBI Taxonomy" id="3034235"/>
    <lineage>
        <taxon>Bacteria</taxon>
        <taxon>Bacillati</taxon>
        <taxon>Actinomycetota</taxon>
        <taxon>Actinomycetes</taxon>
        <taxon>Kitasatosporales</taxon>
        <taxon>Streptomycetaceae</taxon>
        <taxon>Streptomyces</taxon>
    </lineage>
</organism>
<keyword evidence="5" id="KW-1185">Reference proteome</keyword>
<evidence type="ECO:0000259" key="3">
    <source>
        <dbReference type="Pfam" id="PF02784"/>
    </source>
</evidence>
<reference evidence="4 5" key="1">
    <citation type="submission" date="2023-03" db="EMBL/GenBank/DDBJ databases">
        <title>Draft genome sequence of Streptomyces sp. RB6PN23 isolated from peat swamp forest in Thailand.</title>
        <authorList>
            <person name="Klaysubun C."/>
            <person name="Duangmal K."/>
        </authorList>
    </citation>
    <scope>NUCLEOTIDE SEQUENCE [LARGE SCALE GENOMIC DNA]</scope>
    <source>
        <strain evidence="4 5">RB6PN23</strain>
    </source>
</reference>
<dbReference type="PANTHER" id="PTHR43727">
    <property type="entry name" value="DIAMINOPIMELATE DECARBOXYLASE"/>
    <property type="match status" value="1"/>
</dbReference>
<evidence type="ECO:0000256" key="2">
    <source>
        <dbReference type="ARBA" id="ARBA00022898"/>
    </source>
</evidence>
<comment type="cofactor">
    <cofactor evidence="1">
        <name>pyridoxal 5'-phosphate</name>
        <dbReference type="ChEBI" id="CHEBI:597326"/>
    </cofactor>
</comment>
<dbReference type="InterPro" id="IPR029066">
    <property type="entry name" value="PLP-binding_barrel"/>
</dbReference>